<evidence type="ECO:0000313" key="1">
    <source>
        <dbReference type="EMBL" id="JAD32053.1"/>
    </source>
</evidence>
<dbReference type="EMBL" id="GBRH01265842">
    <property type="protein sequence ID" value="JAD32053.1"/>
    <property type="molecule type" value="Transcribed_RNA"/>
</dbReference>
<reference evidence="1" key="2">
    <citation type="journal article" date="2015" name="Data Brief">
        <title>Shoot transcriptome of the giant reed, Arundo donax.</title>
        <authorList>
            <person name="Barrero R.A."/>
            <person name="Guerrero F.D."/>
            <person name="Moolhuijzen P."/>
            <person name="Goolsby J.A."/>
            <person name="Tidwell J."/>
            <person name="Bellgard S.E."/>
            <person name="Bellgard M.I."/>
        </authorList>
    </citation>
    <scope>NUCLEOTIDE SEQUENCE</scope>
    <source>
        <tissue evidence="1">Shoot tissue taken approximately 20 cm above the soil surface</tissue>
    </source>
</reference>
<dbReference type="AlphaFoldDB" id="A0A0A8Z2V7"/>
<accession>A0A0A8Z2V7</accession>
<proteinExistence type="predicted"/>
<name>A0A0A8Z2V7_ARUDO</name>
<reference evidence="1" key="1">
    <citation type="submission" date="2014-09" db="EMBL/GenBank/DDBJ databases">
        <authorList>
            <person name="Magalhaes I.L.F."/>
            <person name="Oliveira U."/>
            <person name="Santos F.R."/>
            <person name="Vidigal T.H.D.A."/>
            <person name="Brescovit A.D."/>
            <person name="Santos A.J."/>
        </authorList>
    </citation>
    <scope>NUCLEOTIDE SEQUENCE</scope>
    <source>
        <tissue evidence="1">Shoot tissue taken approximately 20 cm above the soil surface</tissue>
    </source>
</reference>
<organism evidence="1">
    <name type="scientific">Arundo donax</name>
    <name type="common">Giant reed</name>
    <name type="synonym">Donax arundinaceus</name>
    <dbReference type="NCBI Taxonomy" id="35708"/>
    <lineage>
        <taxon>Eukaryota</taxon>
        <taxon>Viridiplantae</taxon>
        <taxon>Streptophyta</taxon>
        <taxon>Embryophyta</taxon>
        <taxon>Tracheophyta</taxon>
        <taxon>Spermatophyta</taxon>
        <taxon>Magnoliopsida</taxon>
        <taxon>Liliopsida</taxon>
        <taxon>Poales</taxon>
        <taxon>Poaceae</taxon>
        <taxon>PACMAD clade</taxon>
        <taxon>Arundinoideae</taxon>
        <taxon>Arundineae</taxon>
        <taxon>Arundo</taxon>
    </lineage>
</organism>
<protein>
    <submittedName>
        <fullName evidence="1">Uncharacterized protein</fullName>
    </submittedName>
</protein>
<sequence>MLADGGHQKRVHKLVLPNFVQSGKNKV</sequence>